<evidence type="ECO:0000313" key="2">
    <source>
        <dbReference type="EMBL" id="GKT31649.1"/>
    </source>
</evidence>
<feature type="region of interest" description="Disordered" evidence="1">
    <location>
        <begin position="1"/>
        <end position="21"/>
    </location>
</feature>
<keyword evidence="3" id="KW-1185">Reference proteome</keyword>
<accession>A0ABQ5KK08</accession>
<sequence>MIQERHQCITSSKGTGSLKTDTIPPVSYEDCHEIDEHHVCGSTICSHIDHSGCHHDIHSMLVNMRENGGKFSIVYCYNLKLPLLVSGDVSNIHLFVASLPSCPKQFSVVIKKIDGEIMRKPFFIDEEKQDRTYNWYKAPVFTKDVETISIERESDWGKGYMMLGGVYIEKWSEEVL</sequence>
<feature type="compositionally biased region" description="Polar residues" evidence="1">
    <location>
        <begin position="8"/>
        <end position="20"/>
    </location>
</feature>
<proteinExistence type="predicted"/>
<gene>
    <name evidence="2" type="ORF">ADUPG1_006034</name>
</gene>
<name>A0ABQ5KK08_9EUKA</name>
<evidence type="ECO:0000256" key="1">
    <source>
        <dbReference type="SAM" id="MobiDB-lite"/>
    </source>
</evidence>
<organism evidence="2 3">
    <name type="scientific">Aduncisulcus paluster</name>
    <dbReference type="NCBI Taxonomy" id="2918883"/>
    <lineage>
        <taxon>Eukaryota</taxon>
        <taxon>Metamonada</taxon>
        <taxon>Carpediemonas-like organisms</taxon>
        <taxon>Aduncisulcus</taxon>
    </lineage>
</organism>
<comment type="caution">
    <text evidence="2">The sequence shown here is derived from an EMBL/GenBank/DDBJ whole genome shotgun (WGS) entry which is preliminary data.</text>
</comment>
<protein>
    <submittedName>
        <fullName evidence="2">Uncharacterized protein</fullName>
    </submittedName>
</protein>
<dbReference type="EMBL" id="BQXS01009711">
    <property type="protein sequence ID" value="GKT31649.1"/>
    <property type="molecule type" value="Genomic_DNA"/>
</dbReference>
<dbReference type="Proteomes" id="UP001057375">
    <property type="component" value="Unassembled WGS sequence"/>
</dbReference>
<evidence type="ECO:0000313" key="3">
    <source>
        <dbReference type="Proteomes" id="UP001057375"/>
    </source>
</evidence>
<reference evidence="2" key="1">
    <citation type="submission" date="2022-03" db="EMBL/GenBank/DDBJ databases">
        <title>Draft genome sequence of Aduncisulcus paluster, a free-living microaerophilic Fornicata.</title>
        <authorList>
            <person name="Yuyama I."/>
            <person name="Kume K."/>
            <person name="Tamura T."/>
            <person name="Inagaki Y."/>
            <person name="Hashimoto T."/>
        </authorList>
    </citation>
    <scope>NUCLEOTIDE SEQUENCE</scope>
    <source>
        <strain evidence="2">NY0171</strain>
    </source>
</reference>